<sequence>MTSEILSKQCVIIGGFSIALCLVFIIIEVQDLRSSLDSDEEYHSDQFQRKIIQIIEYAVGILLSVSLILGAIKKRLLFLTIWLLAALAATIFAAYLGISMLLLVPMFGMEMLIPILFVVGLTTIILFPVCSLFKEICLEICRARKQKKYDNEIMNEKPVFDTKMEVFKEV</sequence>
<keyword evidence="1" id="KW-1133">Transmembrane helix</keyword>
<feature type="transmembrane region" description="Helical" evidence="1">
    <location>
        <begin position="50"/>
        <end position="69"/>
    </location>
</feature>
<accession>A0A1I8NJZ6</accession>
<dbReference type="VEuPathDB" id="VectorBase:MDOA016372"/>
<dbReference type="Proteomes" id="UP001652621">
    <property type="component" value="Unplaced"/>
</dbReference>
<name>A0A1I8NJZ6_MUSDO</name>
<proteinExistence type="predicted"/>
<dbReference type="AlphaFoldDB" id="A0A1I8NJZ6"/>
<reference evidence="4" key="2">
    <citation type="submission" date="2025-04" db="UniProtKB">
        <authorList>
            <consortium name="RefSeq"/>
        </authorList>
    </citation>
    <scope>IDENTIFICATION</scope>
    <source>
        <strain evidence="4">Aabys</strain>
    </source>
</reference>
<evidence type="ECO:0000313" key="3">
    <source>
        <dbReference type="Proteomes" id="UP001652621"/>
    </source>
</evidence>
<organism evidence="2">
    <name type="scientific">Musca domestica</name>
    <name type="common">House fly</name>
    <dbReference type="NCBI Taxonomy" id="7370"/>
    <lineage>
        <taxon>Eukaryota</taxon>
        <taxon>Metazoa</taxon>
        <taxon>Ecdysozoa</taxon>
        <taxon>Arthropoda</taxon>
        <taxon>Hexapoda</taxon>
        <taxon>Insecta</taxon>
        <taxon>Pterygota</taxon>
        <taxon>Neoptera</taxon>
        <taxon>Endopterygota</taxon>
        <taxon>Diptera</taxon>
        <taxon>Brachycera</taxon>
        <taxon>Muscomorpha</taxon>
        <taxon>Muscoidea</taxon>
        <taxon>Muscidae</taxon>
        <taxon>Musca</taxon>
    </lineage>
</organism>
<keyword evidence="3" id="KW-1185">Reference proteome</keyword>
<gene>
    <name evidence="2" type="primary">105261792</name>
    <name evidence="4" type="synonym">LOC105261792</name>
</gene>
<evidence type="ECO:0000313" key="4">
    <source>
        <dbReference type="RefSeq" id="XP_011292430.1"/>
    </source>
</evidence>
<protein>
    <submittedName>
        <fullName evidence="4">Uncharacterized protein LOC105261792</fullName>
    </submittedName>
</protein>
<keyword evidence="1" id="KW-0472">Membrane</keyword>
<evidence type="ECO:0000256" key="1">
    <source>
        <dbReference type="SAM" id="Phobius"/>
    </source>
</evidence>
<dbReference type="GeneID" id="105261792"/>
<dbReference type="EnsemblMetazoa" id="MDOA016372-RA">
    <property type="protein sequence ID" value="MDOA016372-PA"/>
    <property type="gene ID" value="MDOA016372"/>
</dbReference>
<feature type="transmembrane region" description="Helical" evidence="1">
    <location>
        <begin position="76"/>
        <end position="105"/>
    </location>
</feature>
<keyword evidence="1" id="KW-0812">Transmembrane</keyword>
<feature type="transmembrane region" description="Helical" evidence="1">
    <location>
        <begin position="111"/>
        <end position="133"/>
    </location>
</feature>
<dbReference type="RefSeq" id="XP_011292430.1">
    <property type="nucleotide sequence ID" value="XM_011294128.2"/>
</dbReference>
<reference evidence="2" key="1">
    <citation type="submission" date="2020-05" db="UniProtKB">
        <authorList>
            <consortium name="EnsemblMetazoa"/>
        </authorList>
    </citation>
    <scope>IDENTIFICATION</scope>
    <source>
        <strain evidence="2">Aabys</strain>
    </source>
</reference>
<dbReference type="KEGG" id="mde:105261792"/>
<feature type="transmembrane region" description="Helical" evidence="1">
    <location>
        <begin position="12"/>
        <end position="30"/>
    </location>
</feature>
<dbReference type="VEuPathDB" id="VectorBase:MDOMA2_006007"/>
<evidence type="ECO:0000313" key="2">
    <source>
        <dbReference type="EnsemblMetazoa" id="MDOA016372-PA"/>
    </source>
</evidence>